<dbReference type="InterPro" id="IPR011010">
    <property type="entry name" value="DNA_brk_join_enz"/>
</dbReference>
<evidence type="ECO:0000256" key="1">
    <source>
        <dbReference type="ARBA" id="ARBA00008857"/>
    </source>
</evidence>
<evidence type="ECO:0000259" key="6">
    <source>
        <dbReference type="PROSITE" id="PS51898"/>
    </source>
</evidence>
<dbReference type="InterPro" id="IPR044068">
    <property type="entry name" value="CB"/>
</dbReference>
<organism evidence="8 9">
    <name type="scientific">Novosphingobium pentaromativorans US6-1</name>
    <dbReference type="NCBI Taxonomy" id="1088721"/>
    <lineage>
        <taxon>Bacteria</taxon>
        <taxon>Pseudomonadati</taxon>
        <taxon>Pseudomonadota</taxon>
        <taxon>Alphaproteobacteria</taxon>
        <taxon>Sphingomonadales</taxon>
        <taxon>Sphingomonadaceae</taxon>
        <taxon>Novosphingobium</taxon>
    </lineage>
</organism>
<dbReference type="RefSeq" id="WP_007011911.1">
    <property type="nucleotide sequence ID" value="NZ_AGFM01000011.1"/>
</dbReference>
<evidence type="ECO:0000256" key="2">
    <source>
        <dbReference type="ARBA" id="ARBA00022908"/>
    </source>
</evidence>
<keyword evidence="9" id="KW-1185">Reference proteome</keyword>
<evidence type="ECO:0000256" key="4">
    <source>
        <dbReference type="ARBA" id="ARBA00023172"/>
    </source>
</evidence>
<accession>G6E9H5</accession>
<keyword evidence="4" id="KW-0233">DNA recombination</keyword>
<dbReference type="PANTHER" id="PTHR30349:SF64">
    <property type="entry name" value="PROPHAGE INTEGRASE INTD-RELATED"/>
    <property type="match status" value="1"/>
</dbReference>
<dbReference type="PROSITE" id="PS51898">
    <property type="entry name" value="TYR_RECOMBINASE"/>
    <property type="match status" value="1"/>
</dbReference>
<dbReference type="KEGG" id="npn:JI59_15130"/>
<keyword evidence="2" id="KW-0229">DNA integration</keyword>
<dbReference type="InterPro" id="IPR010998">
    <property type="entry name" value="Integrase_recombinase_N"/>
</dbReference>
<dbReference type="PANTHER" id="PTHR30349">
    <property type="entry name" value="PHAGE INTEGRASE-RELATED"/>
    <property type="match status" value="1"/>
</dbReference>
<dbReference type="PROSITE" id="PS51900">
    <property type="entry name" value="CB"/>
    <property type="match status" value="1"/>
</dbReference>
<dbReference type="InterPro" id="IPR004107">
    <property type="entry name" value="Integrase_SAM-like_N"/>
</dbReference>
<evidence type="ECO:0000313" key="8">
    <source>
        <dbReference type="EMBL" id="EHJ61992.1"/>
    </source>
</evidence>
<dbReference type="InterPro" id="IPR013762">
    <property type="entry name" value="Integrase-like_cat_sf"/>
</dbReference>
<dbReference type="InterPro" id="IPR050090">
    <property type="entry name" value="Tyrosine_recombinase_XerCD"/>
</dbReference>
<name>G6E9H5_9SPHN</name>
<dbReference type="EMBL" id="AGFM01000011">
    <property type="protein sequence ID" value="EHJ61992.1"/>
    <property type="molecule type" value="Genomic_DNA"/>
</dbReference>
<comment type="caution">
    <text evidence="8">The sequence shown here is derived from an EMBL/GenBank/DDBJ whole genome shotgun (WGS) entry which is preliminary data.</text>
</comment>
<dbReference type="AlphaFoldDB" id="G6E9H5"/>
<reference evidence="8 9" key="1">
    <citation type="journal article" date="2012" name="J. Bacteriol.">
        <title>Genome sequence of benzo(a)pyrene-degrading bacterium Novosphingobium pentaromativorans US6-1.</title>
        <authorList>
            <person name="Luo Y.R."/>
            <person name="Kang S.G."/>
            <person name="Kim S.J."/>
            <person name="Kim M.R."/>
            <person name="Li N."/>
            <person name="Lee J.H."/>
            <person name="Kwon K.K."/>
        </authorList>
    </citation>
    <scope>NUCLEOTIDE SEQUENCE [LARGE SCALE GENOMIC DNA]</scope>
    <source>
        <strain evidence="8 9">US6-1</strain>
    </source>
</reference>
<evidence type="ECO:0000313" key="9">
    <source>
        <dbReference type="Proteomes" id="UP000004030"/>
    </source>
</evidence>
<comment type="similarity">
    <text evidence="1">Belongs to the 'phage' integrase family.</text>
</comment>
<dbReference type="Gene3D" id="1.10.443.10">
    <property type="entry name" value="Intergrase catalytic core"/>
    <property type="match status" value="1"/>
</dbReference>
<evidence type="ECO:0000256" key="5">
    <source>
        <dbReference type="PROSITE-ProRule" id="PRU01248"/>
    </source>
</evidence>
<dbReference type="GO" id="GO:0006310">
    <property type="term" value="P:DNA recombination"/>
    <property type="evidence" value="ECO:0007669"/>
    <property type="project" value="UniProtKB-KW"/>
</dbReference>
<dbReference type="GO" id="GO:0015074">
    <property type="term" value="P:DNA integration"/>
    <property type="evidence" value="ECO:0007669"/>
    <property type="project" value="UniProtKB-KW"/>
</dbReference>
<gene>
    <name evidence="8" type="ORF">NSU_0996</name>
</gene>
<evidence type="ECO:0000256" key="3">
    <source>
        <dbReference type="ARBA" id="ARBA00023125"/>
    </source>
</evidence>
<feature type="domain" description="Tyr recombinase" evidence="6">
    <location>
        <begin position="106"/>
        <end position="285"/>
    </location>
</feature>
<dbReference type="STRING" id="1088721.JI59_15130"/>
<dbReference type="eggNOG" id="COG4974">
    <property type="taxonomic scope" value="Bacteria"/>
</dbReference>
<feature type="domain" description="Core-binding (CB)" evidence="7">
    <location>
        <begin position="8"/>
        <end position="89"/>
    </location>
</feature>
<proteinExistence type="inferred from homology"/>
<dbReference type="OrthoDB" id="9801717at2"/>
<dbReference type="InterPro" id="IPR002104">
    <property type="entry name" value="Integrase_catalytic"/>
</dbReference>
<dbReference type="Pfam" id="PF13495">
    <property type="entry name" value="Phage_int_SAM_4"/>
    <property type="match status" value="1"/>
</dbReference>
<sequence length="301" mass="33852">MATISTDTPAKPLRQRMQHDMMMRGLLPRTQEQYIRHVRRFAAYLGRPPDMATAEDLRNFQIHQHESGASAGTINGAVSALRFLYTVTLRRRDLARGLVAMRRPHKMREVLSVEEAARLLEAAPGIKYKAALGVAYGAGLRVSEVAHLKVDDIDSTRMLIRVEQGKGGRDRNAMLSPQLLELLRMWWREGKRRGVMFPHGWLFPGRSYTDPISTRQLHRAVQEAAEVAGIRKRVGPHTLRHSFATHLLEQDVDIRVIQVLLGHAKIDTTAIYTKVSTRTIQAVASPLDRLTALIEGKTPPG</sequence>
<dbReference type="Gene3D" id="1.10.150.130">
    <property type="match status" value="1"/>
</dbReference>
<dbReference type="PATRIC" id="fig|1088721.3.peg.983"/>
<dbReference type="GO" id="GO:0003677">
    <property type="term" value="F:DNA binding"/>
    <property type="evidence" value="ECO:0007669"/>
    <property type="project" value="UniProtKB-UniRule"/>
</dbReference>
<protein>
    <submittedName>
        <fullName evidence="8">Putative transposase for insertion sequence element</fullName>
    </submittedName>
</protein>
<dbReference type="SUPFAM" id="SSF56349">
    <property type="entry name" value="DNA breaking-rejoining enzymes"/>
    <property type="match status" value="1"/>
</dbReference>
<evidence type="ECO:0000259" key="7">
    <source>
        <dbReference type="PROSITE" id="PS51900"/>
    </source>
</evidence>
<dbReference type="Proteomes" id="UP000004030">
    <property type="component" value="Unassembled WGS sequence"/>
</dbReference>
<keyword evidence="3 5" id="KW-0238">DNA-binding</keyword>
<dbReference type="Pfam" id="PF00589">
    <property type="entry name" value="Phage_integrase"/>
    <property type="match status" value="1"/>
</dbReference>